<evidence type="ECO:0000256" key="1">
    <source>
        <dbReference type="ARBA" id="ARBA00022670"/>
    </source>
</evidence>
<feature type="region of interest" description="Disordered" evidence="11">
    <location>
        <begin position="62"/>
        <end position="90"/>
    </location>
</feature>
<evidence type="ECO:0000256" key="5">
    <source>
        <dbReference type="ARBA" id="ARBA00023157"/>
    </source>
</evidence>
<dbReference type="PROSITE" id="PS50240">
    <property type="entry name" value="TRYPSIN_DOM"/>
    <property type="match status" value="1"/>
</dbReference>
<evidence type="ECO:0000256" key="10">
    <source>
        <dbReference type="ARBA" id="ARBA00080183"/>
    </source>
</evidence>
<dbReference type="GO" id="GO:0005783">
    <property type="term" value="C:endoplasmic reticulum"/>
    <property type="evidence" value="ECO:0007669"/>
    <property type="project" value="TreeGrafter"/>
</dbReference>
<name>A0A5N4CYG3_CAMDR</name>
<dbReference type="STRING" id="9838.ENSCDRP00005008991"/>
<evidence type="ECO:0000256" key="8">
    <source>
        <dbReference type="ARBA" id="ARBA00072446"/>
    </source>
</evidence>
<keyword evidence="5" id="KW-1015">Disulfide bond</keyword>
<comment type="caution">
    <text evidence="13">The sequence shown here is derived from an EMBL/GenBank/DDBJ whole genome shotgun (WGS) entry which is preliminary data.</text>
</comment>
<keyword evidence="4" id="KW-0378">Hydrolase</keyword>
<keyword evidence="14" id="KW-1185">Reference proteome</keyword>
<comment type="function">
    <text evidence="7">May be involved in proteolysis through its threonine endopeptidase activity.</text>
</comment>
<evidence type="ECO:0000256" key="6">
    <source>
        <dbReference type="ARBA" id="ARBA00023180"/>
    </source>
</evidence>
<evidence type="ECO:0000256" key="2">
    <source>
        <dbReference type="ARBA" id="ARBA00022698"/>
    </source>
</evidence>
<evidence type="ECO:0000313" key="13">
    <source>
        <dbReference type="EMBL" id="KAB1263913.1"/>
    </source>
</evidence>
<reference evidence="13 14" key="1">
    <citation type="journal article" date="2019" name="Mol. Ecol. Resour.">
        <title>Improving Illumina assemblies with Hi-C and long reads: an example with the North African dromedary.</title>
        <authorList>
            <person name="Elbers J.P."/>
            <person name="Rogers M.F."/>
            <person name="Perelman P.L."/>
            <person name="Proskuryakova A.A."/>
            <person name="Serdyukova N.A."/>
            <person name="Johnson W.E."/>
            <person name="Horin P."/>
            <person name="Corander J."/>
            <person name="Murphy D."/>
            <person name="Burger P.A."/>
        </authorList>
    </citation>
    <scope>NUCLEOTIDE SEQUENCE [LARGE SCALE GENOMIC DNA]</scope>
    <source>
        <strain evidence="13">Drom800</strain>
        <tissue evidence="13">Blood</tissue>
    </source>
</reference>
<dbReference type="AlphaFoldDB" id="A0A5N4CYG3"/>
<keyword evidence="1 13" id="KW-0645">Protease</keyword>
<dbReference type="InterPro" id="IPR009003">
    <property type="entry name" value="Peptidase_S1_PA"/>
</dbReference>
<keyword evidence="2" id="KW-0888">Threonine protease</keyword>
<dbReference type="GO" id="GO:0004298">
    <property type="term" value="F:threonine-type endopeptidase activity"/>
    <property type="evidence" value="ECO:0007669"/>
    <property type="project" value="UniProtKB-KW"/>
</dbReference>
<dbReference type="GO" id="GO:0004252">
    <property type="term" value="F:serine-type endopeptidase activity"/>
    <property type="evidence" value="ECO:0007669"/>
    <property type="project" value="InterPro"/>
</dbReference>
<dbReference type="FunFam" id="2.40.10.10:FF:000127">
    <property type="entry name" value="Probable threonine protease PRSS50"/>
    <property type="match status" value="1"/>
</dbReference>
<dbReference type="Pfam" id="PF00089">
    <property type="entry name" value="Trypsin"/>
    <property type="match status" value="1"/>
</dbReference>
<dbReference type="FunFam" id="2.40.10.10:FF:000106">
    <property type="entry name" value="Probable threonine protease PRSS50"/>
    <property type="match status" value="1"/>
</dbReference>
<evidence type="ECO:0000256" key="4">
    <source>
        <dbReference type="ARBA" id="ARBA00022801"/>
    </source>
</evidence>
<accession>A0A5N4CYG3</accession>
<dbReference type="EMBL" id="JWIN03000017">
    <property type="protein sequence ID" value="KAB1263913.1"/>
    <property type="molecule type" value="Genomic_DNA"/>
</dbReference>
<evidence type="ECO:0000256" key="7">
    <source>
        <dbReference type="ARBA" id="ARBA00056912"/>
    </source>
</evidence>
<dbReference type="InterPro" id="IPR001254">
    <property type="entry name" value="Trypsin_dom"/>
</dbReference>
<dbReference type="Gene3D" id="2.40.10.10">
    <property type="entry name" value="Trypsin-like serine proteases"/>
    <property type="match status" value="2"/>
</dbReference>
<keyword evidence="6" id="KW-0325">Glycoprotein</keyword>
<proteinExistence type="predicted"/>
<organism evidence="13 14">
    <name type="scientific">Camelus dromedarius</name>
    <name type="common">Dromedary</name>
    <name type="synonym">Arabian camel</name>
    <dbReference type="NCBI Taxonomy" id="9838"/>
    <lineage>
        <taxon>Eukaryota</taxon>
        <taxon>Metazoa</taxon>
        <taxon>Chordata</taxon>
        <taxon>Craniata</taxon>
        <taxon>Vertebrata</taxon>
        <taxon>Euteleostomi</taxon>
        <taxon>Mammalia</taxon>
        <taxon>Eutheria</taxon>
        <taxon>Laurasiatheria</taxon>
        <taxon>Artiodactyla</taxon>
        <taxon>Tylopoda</taxon>
        <taxon>Camelidae</taxon>
        <taxon>Camelus</taxon>
    </lineage>
</organism>
<dbReference type="Proteomes" id="UP000299084">
    <property type="component" value="Unassembled WGS sequence"/>
</dbReference>
<feature type="domain" description="Peptidase S1" evidence="12">
    <location>
        <begin position="107"/>
        <end position="362"/>
    </location>
</feature>
<dbReference type="CDD" id="cd00190">
    <property type="entry name" value="Tryp_SPc"/>
    <property type="match status" value="1"/>
</dbReference>
<evidence type="ECO:0000256" key="9">
    <source>
        <dbReference type="ARBA" id="ARBA00075622"/>
    </source>
</evidence>
<sequence>MTRPALVDRNLWASPNPSYHLQILTDSSSILGRGGRDGNGLPEEEVQEPAVVAWALAKRLHQPPHDQPAAHDHSSPTASPPPTTTPQAKTTLQYSASKAADDDLLPACGFSYELDPTLRDPEAMARRWPWMVSVRANGIHVCAGTLIASHWVLTVAHCMTQSDVTYSVRAGSPQIDQVSKTTVDVLAQQVIMNRHYRSHRYWSWIGRANDIALLKLERPLKYNKYVWPICLPGLDYEVKDHTLCTVTGWGLPRLDGVWPQFRTIQEKEVTILNSTECDSLYHRFSKIPSLIQIINSQMICAKDVDREQFCYELSGEPLACPVERIWYLVGMVSWGPGCKKSEFPPVYLHISSYQQWIWERLNGQTLPAPSRVLLVALLLPLSLLAVL</sequence>
<gene>
    <name evidence="13" type="ORF">Cadr_000020261</name>
</gene>
<evidence type="ECO:0000313" key="14">
    <source>
        <dbReference type="Proteomes" id="UP000299084"/>
    </source>
</evidence>
<dbReference type="InterPro" id="IPR043504">
    <property type="entry name" value="Peptidase_S1_PA_chymotrypsin"/>
</dbReference>
<dbReference type="SMART" id="SM00020">
    <property type="entry name" value="Tryp_SPc"/>
    <property type="match status" value="1"/>
</dbReference>
<dbReference type="SUPFAM" id="SSF50494">
    <property type="entry name" value="Trypsin-like serine proteases"/>
    <property type="match status" value="1"/>
</dbReference>
<dbReference type="GO" id="GO:0006508">
    <property type="term" value="P:proteolysis"/>
    <property type="evidence" value="ECO:0007669"/>
    <property type="project" value="UniProtKB-KW"/>
</dbReference>
<evidence type="ECO:0000259" key="12">
    <source>
        <dbReference type="PROSITE" id="PS50240"/>
    </source>
</evidence>
<dbReference type="PANTHER" id="PTHR24253:SF35">
    <property type="entry name" value="THREONINE PROTEASE PRSS50-RELATED"/>
    <property type="match status" value="1"/>
</dbReference>
<dbReference type="PANTHER" id="PTHR24253">
    <property type="entry name" value="TRANSMEMBRANE PROTEASE SERINE"/>
    <property type="match status" value="1"/>
</dbReference>
<evidence type="ECO:0000256" key="11">
    <source>
        <dbReference type="SAM" id="MobiDB-lite"/>
    </source>
</evidence>
<dbReference type="PRINTS" id="PR00722">
    <property type="entry name" value="CHYMOTRYPSIN"/>
</dbReference>
<dbReference type="InterPro" id="IPR001314">
    <property type="entry name" value="Peptidase_S1A"/>
</dbReference>
<protein>
    <recommendedName>
        <fullName evidence="8">Probable threonine protease PRSS50</fullName>
    </recommendedName>
    <alternativeName>
        <fullName evidence="9">Serine protease 50</fullName>
    </alternativeName>
    <alternativeName>
        <fullName evidence="10">Testis-specific protease-like protein 50</fullName>
    </alternativeName>
</protein>
<keyword evidence="3" id="KW-0732">Signal</keyword>
<evidence type="ECO:0000256" key="3">
    <source>
        <dbReference type="ARBA" id="ARBA00022729"/>
    </source>
</evidence>